<keyword evidence="14" id="KW-1185">Reference proteome</keyword>
<comment type="function">
    <text evidence="9">Condenses 4-methyl-5-(beta-hydroxyethyl)thiazole monophosphate (THZ-P) and 2-methyl-4-amino-5-hydroxymethyl pyrimidine pyrophosphate (HMP-PP) to form thiamine monophosphate (TMP).</text>
</comment>
<dbReference type="eggNOG" id="COG0352">
    <property type="taxonomic scope" value="Bacteria"/>
</dbReference>
<comment type="catalytic activity">
    <reaction evidence="7 9 10">
        <text>2-(2-carboxy-4-methylthiazol-5-yl)ethyl phosphate + 4-amino-2-methyl-5-(diphosphooxymethyl)pyrimidine + 2 H(+) = thiamine phosphate + CO2 + diphosphate</text>
        <dbReference type="Rhea" id="RHEA:47848"/>
        <dbReference type="ChEBI" id="CHEBI:15378"/>
        <dbReference type="ChEBI" id="CHEBI:16526"/>
        <dbReference type="ChEBI" id="CHEBI:33019"/>
        <dbReference type="ChEBI" id="CHEBI:37575"/>
        <dbReference type="ChEBI" id="CHEBI:57841"/>
        <dbReference type="ChEBI" id="CHEBI:62890"/>
        <dbReference type="EC" id="2.5.1.3"/>
    </reaction>
</comment>
<evidence type="ECO:0000259" key="12">
    <source>
        <dbReference type="Pfam" id="PF02581"/>
    </source>
</evidence>
<evidence type="ECO:0000256" key="8">
    <source>
        <dbReference type="ARBA" id="ARBA00047883"/>
    </source>
</evidence>
<organism evidence="13 14">
    <name type="scientific">Nitrococcus mobilis Nb-231</name>
    <dbReference type="NCBI Taxonomy" id="314278"/>
    <lineage>
        <taxon>Bacteria</taxon>
        <taxon>Pseudomonadati</taxon>
        <taxon>Pseudomonadota</taxon>
        <taxon>Gammaproteobacteria</taxon>
        <taxon>Chromatiales</taxon>
        <taxon>Ectothiorhodospiraceae</taxon>
        <taxon>Nitrococcus</taxon>
    </lineage>
</organism>
<evidence type="ECO:0000256" key="11">
    <source>
        <dbReference type="RuleBase" id="RU004253"/>
    </source>
</evidence>
<keyword evidence="3 9" id="KW-0479">Metal-binding</keyword>
<evidence type="ECO:0000313" key="13">
    <source>
        <dbReference type="EMBL" id="EAR21412.1"/>
    </source>
</evidence>
<comment type="pathway">
    <text evidence="1 9 11">Cofactor biosynthesis; thiamine diphosphate biosynthesis; thiamine phosphate from 4-amino-2-methyl-5-diphosphomethylpyrimidine and 4-methyl-5-(2-phosphoethyl)-thiazole: step 1/1.</text>
</comment>
<feature type="binding site" evidence="9">
    <location>
        <position position="112"/>
    </location>
    <ligand>
        <name>4-amino-2-methyl-5-(diphosphooxymethyl)pyrimidine</name>
        <dbReference type="ChEBI" id="CHEBI:57841"/>
    </ligand>
</feature>
<dbReference type="Pfam" id="PF02581">
    <property type="entry name" value="TMP-TENI"/>
    <property type="match status" value="1"/>
</dbReference>
<feature type="binding site" evidence="9">
    <location>
        <position position="142"/>
    </location>
    <ligand>
        <name>4-amino-2-methyl-5-(diphosphooxymethyl)pyrimidine</name>
        <dbReference type="ChEBI" id="CHEBI:57841"/>
    </ligand>
</feature>
<dbReference type="Gene3D" id="3.20.20.70">
    <property type="entry name" value="Aldolase class I"/>
    <property type="match status" value="1"/>
</dbReference>
<feature type="binding site" evidence="9">
    <location>
        <position position="74"/>
    </location>
    <ligand>
        <name>Mg(2+)</name>
        <dbReference type="ChEBI" id="CHEBI:18420"/>
    </ligand>
</feature>
<feature type="domain" description="Thiamine phosphate synthase/TenI" evidence="12">
    <location>
        <begin position="12"/>
        <end position="192"/>
    </location>
</feature>
<comment type="caution">
    <text evidence="9">Lacks conserved residue(s) required for the propagation of feature annotation.</text>
</comment>
<dbReference type="RefSeq" id="WP_005003485.1">
    <property type="nucleotide sequence ID" value="NZ_CH672427.1"/>
</dbReference>
<dbReference type="PANTHER" id="PTHR20857:SF15">
    <property type="entry name" value="THIAMINE-PHOSPHATE SYNTHASE"/>
    <property type="match status" value="1"/>
</dbReference>
<feature type="binding site" evidence="9">
    <location>
        <begin position="139"/>
        <end position="141"/>
    </location>
    <ligand>
        <name>2-[(2R,5Z)-2-carboxy-4-methylthiazol-5(2H)-ylidene]ethyl phosphate</name>
        <dbReference type="ChEBI" id="CHEBI:62899"/>
    </ligand>
</feature>
<evidence type="ECO:0000256" key="2">
    <source>
        <dbReference type="ARBA" id="ARBA00022679"/>
    </source>
</evidence>
<evidence type="ECO:0000256" key="4">
    <source>
        <dbReference type="ARBA" id="ARBA00022842"/>
    </source>
</evidence>
<evidence type="ECO:0000256" key="9">
    <source>
        <dbReference type="HAMAP-Rule" id="MF_00097"/>
    </source>
</evidence>
<sequence length="211" mass="22053">MSAERRRALHGLYALTDSGLQRPQDLPTRVEAVLSGGAHLLQYRDKSARPQRRQEALQLAALCRAYGAVFIVNDDVELAVTVAADGVHLGRDDLSLSAARARLGPAAIIGISCYNELGRARAAAAGGADYVAFGSVFPSPTKPRAVHAPLELLAAAREVLSLPIVAIGGITPDNARRVVATGVDAVAVVRGVFGVPDPASAARRVACLFDD</sequence>
<dbReference type="GO" id="GO:0005737">
    <property type="term" value="C:cytoplasm"/>
    <property type="evidence" value="ECO:0007669"/>
    <property type="project" value="TreeGrafter"/>
</dbReference>
<feature type="binding site" evidence="9">
    <location>
        <position position="93"/>
    </location>
    <ligand>
        <name>Mg(2+)</name>
        <dbReference type="ChEBI" id="CHEBI:18420"/>
    </ligand>
</feature>
<dbReference type="PANTHER" id="PTHR20857">
    <property type="entry name" value="THIAMINE-PHOSPHATE PYROPHOSPHORYLASE"/>
    <property type="match status" value="1"/>
</dbReference>
<evidence type="ECO:0000256" key="5">
    <source>
        <dbReference type="ARBA" id="ARBA00022977"/>
    </source>
</evidence>
<dbReference type="NCBIfam" id="TIGR00693">
    <property type="entry name" value="thiE"/>
    <property type="match status" value="1"/>
</dbReference>
<dbReference type="GO" id="GO:0009229">
    <property type="term" value="P:thiamine diphosphate biosynthetic process"/>
    <property type="evidence" value="ECO:0007669"/>
    <property type="project" value="UniProtKB-UniRule"/>
</dbReference>
<proteinExistence type="inferred from homology"/>
<accession>A4BSF2</accession>
<evidence type="ECO:0000256" key="7">
    <source>
        <dbReference type="ARBA" id="ARBA00047851"/>
    </source>
</evidence>
<evidence type="ECO:0000256" key="6">
    <source>
        <dbReference type="ARBA" id="ARBA00047334"/>
    </source>
</evidence>
<dbReference type="EC" id="2.5.1.3" evidence="9"/>
<dbReference type="HAMAP" id="MF_00097">
    <property type="entry name" value="TMP_synthase"/>
    <property type="match status" value="1"/>
</dbReference>
<dbReference type="GO" id="GO:0009228">
    <property type="term" value="P:thiamine biosynthetic process"/>
    <property type="evidence" value="ECO:0007669"/>
    <property type="project" value="UniProtKB-KW"/>
</dbReference>
<gene>
    <name evidence="9" type="primary">thiE</name>
    <name evidence="13" type="ORF">NB231_13496</name>
</gene>
<reference evidence="13 14" key="1">
    <citation type="submission" date="2006-02" db="EMBL/GenBank/DDBJ databases">
        <authorList>
            <person name="Waterbury J."/>
            <person name="Ferriera S."/>
            <person name="Johnson J."/>
            <person name="Kravitz S."/>
            <person name="Halpern A."/>
            <person name="Remington K."/>
            <person name="Beeson K."/>
            <person name="Tran B."/>
            <person name="Rogers Y.-H."/>
            <person name="Friedman R."/>
            <person name="Venter J.C."/>
        </authorList>
    </citation>
    <scope>NUCLEOTIDE SEQUENCE [LARGE SCALE GENOMIC DNA]</scope>
    <source>
        <strain evidence="13 14">Nb-231</strain>
    </source>
</reference>
<comment type="catalytic activity">
    <reaction evidence="8 9 10">
        <text>2-[(2R,5Z)-2-carboxy-4-methylthiazol-5(2H)-ylidene]ethyl phosphate + 4-amino-2-methyl-5-(diphosphooxymethyl)pyrimidine + 2 H(+) = thiamine phosphate + CO2 + diphosphate</text>
        <dbReference type="Rhea" id="RHEA:47844"/>
        <dbReference type="ChEBI" id="CHEBI:15378"/>
        <dbReference type="ChEBI" id="CHEBI:16526"/>
        <dbReference type="ChEBI" id="CHEBI:33019"/>
        <dbReference type="ChEBI" id="CHEBI:37575"/>
        <dbReference type="ChEBI" id="CHEBI:57841"/>
        <dbReference type="ChEBI" id="CHEBI:62899"/>
        <dbReference type="EC" id="2.5.1.3"/>
    </reaction>
</comment>
<feature type="binding site" evidence="9">
    <location>
        <position position="73"/>
    </location>
    <ligand>
        <name>4-amino-2-methyl-5-(diphosphooxymethyl)pyrimidine</name>
        <dbReference type="ChEBI" id="CHEBI:57841"/>
    </ligand>
</feature>
<dbReference type="HOGENOM" id="CLU_018272_3_1_6"/>
<dbReference type="CDD" id="cd00564">
    <property type="entry name" value="TMP_TenI"/>
    <property type="match status" value="1"/>
</dbReference>
<dbReference type="InterPro" id="IPR036206">
    <property type="entry name" value="ThiamineP_synth_sf"/>
</dbReference>
<dbReference type="EMBL" id="AAOF01000009">
    <property type="protein sequence ID" value="EAR21412.1"/>
    <property type="molecule type" value="Genomic_DNA"/>
</dbReference>
<comment type="caution">
    <text evidence="13">The sequence shown here is derived from an EMBL/GenBank/DDBJ whole genome shotgun (WGS) entry which is preliminary data.</text>
</comment>
<evidence type="ECO:0000256" key="3">
    <source>
        <dbReference type="ARBA" id="ARBA00022723"/>
    </source>
</evidence>
<dbReference type="OrthoDB" id="9789949at2"/>
<comment type="catalytic activity">
    <reaction evidence="6 9 10">
        <text>4-methyl-5-(2-phosphooxyethyl)-thiazole + 4-amino-2-methyl-5-(diphosphooxymethyl)pyrimidine + H(+) = thiamine phosphate + diphosphate</text>
        <dbReference type="Rhea" id="RHEA:22328"/>
        <dbReference type="ChEBI" id="CHEBI:15378"/>
        <dbReference type="ChEBI" id="CHEBI:33019"/>
        <dbReference type="ChEBI" id="CHEBI:37575"/>
        <dbReference type="ChEBI" id="CHEBI:57841"/>
        <dbReference type="ChEBI" id="CHEBI:58296"/>
        <dbReference type="EC" id="2.5.1.3"/>
    </reaction>
</comment>
<dbReference type="GO" id="GO:0004789">
    <property type="term" value="F:thiamine-phosphate diphosphorylase activity"/>
    <property type="evidence" value="ECO:0007669"/>
    <property type="project" value="UniProtKB-UniRule"/>
</dbReference>
<name>A4BSF2_9GAMM</name>
<dbReference type="AlphaFoldDB" id="A4BSF2"/>
<dbReference type="InterPro" id="IPR022998">
    <property type="entry name" value="ThiamineP_synth_TenI"/>
</dbReference>
<dbReference type="InterPro" id="IPR034291">
    <property type="entry name" value="TMP_synthase"/>
</dbReference>
<dbReference type="InterPro" id="IPR013785">
    <property type="entry name" value="Aldolase_TIM"/>
</dbReference>
<evidence type="ECO:0000256" key="10">
    <source>
        <dbReference type="RuleBase" id="RU003826"/>
    </source>
</evidence>
<keyword evidence="4 9" id="KW-0460">Magnesium</keyword>
<comment type="similarity">
    <text evidence="9 10">Belongs to the thiamine-phosphate synthase family.</text>
</comment>
<keyword evidence="5 9" id="KW-0784">Thiamine biosynthesis</keyword>
<protein>
    <recommendedName>
        <fullName evidence="9">Thiamine-phosphate synthase</fullName>
        <shortName evidence="9">TP synthase</shortName>
        <shortName evidence="9">TPS</shortName>
        <ecNumber evidence="9">2.5.1.3</ecNumber>
    </recommendedName>
    <alternativeName>
        <fullName evidence="9">Thiamine-phosphate pyrophosphorylase</fullName>
        <shortName evidence="9">TMP pyrophosphorylase</shortName>
        <shortName evidence="9">TMP-PPase</shortName>
    </alternativeName>
</protein>
<feature type="binding site" evidence="9">
    <location>
        <position position="169"/>
    </location>
    <ligand>
        <name>2-[(2R,5Z)-2-carboxy-4-methylthiazol-5(2H)-ylidene]ethyl phosphate</name>
        <dbReference type="ChEBI" id="CHEBI:62899"/>
    </ligand>
</feature>
<dbReference type="Proteomes" id="UP000003374">
    <property type="component" value="Unassembled WGS sequence"/>
</dbReference>
<evidence type="ECO:0000313" key="14">
    <source>
        <dbReference type="Proteomes" id="UP000003374"/>
    </source>
</evidence>
<dbReference type="GO" id="GO:0000287">
    <property type="term" value="F:magnesium ion binding"/>
    <property type="evidence" value="ECO:0007669"/>
    <property type="project" value="UniProtKB-UniRule"/>
</dbReference>
<dbReference type="SUPFAM" id="SSF51391">
    <property type="entry name" value="Thiamin phosphate synthase"/>
    <property type="match status" value="1"/>
</dbReference>
<dbReference type="STRING" id="314278.NB231_13496"/>
<evidence type="ECO:0000256" key="1">
    <source>
        <dbReference type="ARBA" id="ARBA00005165"/>
    </source>
</evidence>
<feature type="binding site" evidence="9">
    <location>
        <begin position="42"/>
        <end position="46"/>
    </location>
    <ligand>
        <name>4-amino-2-methyl-5-(diphosphooxymethyl)pyrimidine</name>
        <dbReference type="ChEBI" id="CHEBI:57841"/>
    </ligand>
</feature>
<dbReference type="UniPathway" id="UPA00060">
    <property type="reaction ID" value="UER00141"/>
</dbReference>
<comment type="cofactor">
    <cofactor evidence="9">
        <name>Mg(2+)</name>
        <dbReference type="ChEBI" id="CHEBI:18420"/>
    </cofactor>
    <text evidence="9">Binds 1 Mg(2+) ion per subunit.</text>
</comment>
<keyword evidence="2 9" id="KW-0808">Transferase</keyword>